<reference evidence="1 2" key="1">
    <citation type="submission" date="2017-06" db="EMBL/GenBank/DDBJ databases">
        <title>Comparative genomic analysis of Ambrosia Fusariam Clade fungi.</title>
        <authorList>
            <person name="Stajich J.E."/>
            <person name="Carrillo J."/>
            <person name="Kijimoto T."/>
            <person name="Eskalen A."/>
            <person name="O'Donnell K."/>
            <person name="Kasson M."/>
        </authorList>
    </citation>
    <scope>NUCLEOTIDE SEQUENCE [LARGE SCALE GENOMIC DNA]</scope>
    <source>
        <strain evidence="1 2">NRRL62584</strain>
    </source>
</reference>
<keyword evidence="2" id="KW-1185">Reference proteome</keyword>
<evidence type="ECO:0000313" key="1">
    <source>
        <dbReference type="EMBL" id="RSL57170.1"/>
    </source>
</evidence>
<dbReference type="EMBL" id="NKCI01000084">
    <property type="protein sequence ID" value="RSL57170.1"/>
    <property type="molecule type" value="Genomic_DNA"/>
</dbReference>
<comment type="caution">
    <text evidence="1">The sequence shown here is derived from an EMBL/GenBank/DDBJ whole genome shotgun (WGS) entry which is preliminary data.</text>
</comment>
<name>A0A428PVW9_9HYPO</name>
<gene>
    <name evidence="1" type="ORF">CEP54_008453</name>
</gene>
<proteinExistence type="predicted"/>
<evidence type="ECO:0000313" key="2">
    <source>
        <dbReference type="Proteomes" id="UP000288168"/>
    </source>
</evidence>
<dbReference type="AlphaFoldDB" id="A0A428PVW9"/>
<sequence length="85" mass="9926">MRNWIEKSEVPRERHGTVNEGVVVVMSEDREPSRMRVEAGPVVVAGFGWELDWSITTQDGVPFDRGFEECPFPFWEMRRELPSMQ</sequence>
<organism evidence="1 2">
    <name type="scientific">Fusarium duplospermum</name>
    <dbReference type="NCBI Taxonomy" id="1325734"/>
    <lineage>
        <taxon>Eukaryota</taxon>
        <taxon>Fungi</taxon>
        <taxon>Dikarya</taxon>
        <taxon>Ascomycota</taxon>
        <taxon>Pezizomycotina</taxon>
        <taxon>Sordariomycetes</taxon>
        <taxon>Hypocreomycetidae</taxon>
        <taxon>Hypocreales</taxon>
        <taxon>Nectriaceae</taxon>
        <taxon>Fusarium</taxon>
        <taxon>Fusarium solani species complex</taxon>
    </lineage>
</organism>
<protein>
    <submittedName>
        <fullName evidence="1">Uncharacterized protein</fullName>
    </submittedName>
</protein>
<accession>A0A428PVW9</accession>
<dbReference type="Proteomes" id="UP000288168">
    <property type="component" value="Unassembled WGS sequence"/>
</dbReference>